<evidence type="ECO:0000256" key="3">
    <source>
        <dbReference type="ARBA" id="ARBA00010514"/>
    </source>
</evidence>
<sequence length="112" mass="12316">MLSRAAVRTTTSLVTKRGFQTTRARLSSPYHYPEGAYSNIPFNPRSKWFGVGFWGFMATGFFAPFGISGAWFLSRALPAGRIDANSPCSLADLQAYLSPWLADWPVDGSLCT</sequence>
<evidence type="ECO:0000256" key="5">
    <source>
        <dbReference type="ARBA" id="ARBA00022792"/>
    </source>
</evidence>
<evidence type="ECO:0000256" key="4">
    <source>
        <dbReference type="ARBA" id="ARBA00022692"/>
    </source>
</evidence>
<evidence type="ECO:0000256" key="7">
    <source>
        <dbReference type="ARBA" id="ARBA00022989"/>
    </source>
</evidence>
<dbReference type="AlphaFoldDB" id="C7YVY7"/>
<evidence type="ECO:0000256" key="8">
    <source>
        <dbReference type="ARBA" id="ARBA00023128"/>
    </source>
</evidence>
<evidence type="ECO:0000256" key="2">
    <source>
        <dbReference type="ARBA" id="ARBA00004673"/>
    </source>
</evidence>
<organism evidence="11 12">
    <name type="scientific">Fusarium vanettenii (strain ATCC MYA-4622 / CBS 123669 / FGSC 9596 / NRRL 45880 / 77-13-4)</name>
    <name type="common">Fusarium solani subsp. pisi</name>
    <dbReference type="NCBI Taxonomy" id="660122"/>
    <lineage>
        <taxon>Eukaryota</taxon>
        <taxon>Fungi</taxon>
        <taxon>Dikarya</taxon>
        <taxon>Ascomycota</taxon>
        <taxon>Pezizomycotina</taxon>
        <taxon>Sordariomycetes</taxon>
        <taxon>Hypocreomycetidae</taxon>
        <taxon>Hypocreales</taxon>
        <taxon>Nectriaceae</taxon>
        <taxon>Fusarium</taxon>
        <taxon>Fusarium solani species complex</taxon>
        <taxon>Fusarium vanettenii</taxon>
    </lineage>
</organism>
<protein>
    <submittedName>
        <fullName evidence="11">Uncharacterized protein</fullName>
    </submittedName>
</protein>
<evidence type="ECO:0000256" key="9">
    <source>
        <dbReference type="ARBA" id="ARBA00023136"/>
    </source>
</evidence>
<keyword evidence="4 10" id="KW-0812">Transmembrane</keyword>
<keyword evidence="9 10" id="KW-0472">Membrane</keyword>
<dbReference type="STRING" id="660122.C7YVY7"/>
<dbReference type="HOGENOM" id="CLU_2146520_0_0_1"/>
<proteinExistence type="inferred from homology"/>
<keyword evidence="7 10" id="KW-1133">Transmembrane helix</keyword>
<dbReference type="EMBL" id="GG698901">
    <property type="protein sequence ID" value="EEU44082.1"/>
    <property type="molecule type" value="Genomic_DNA"/>
</dbReference>
<dbReference type="InterPro" id="IPR004202">
    <property type="entry name" value="COX7C/Cox8"/>
</dbReference>
<dbReference type="InParanoid" id="C7YVY7"/>
<evidence type="ECO:0000256" key="6">
    <source>
        <dbReference type="ARBA" id="ARBA00022946"/>
    </source>
</evidence>
<accession>C7YVY7</accession>
<dbReference type="GO" id="GO:0045277">
    <property type="term" value="C:respiratory chain complex IV"/>
    <property type="evidence" value="ECO:0007669"/>
    <property type="project" value="InterPro"/>
</dbReference>
<comment type="similarity">
    <text evidence="3">Belongs to the cytochrome c oxidase VIIc family.</text>
</comment>
<dbReference type="GO" id="GO:0005743">
    <property type="term" value="C:mitochondrial inner membrane"/>
    <property type="evidence" value="ECO:0007669"/>
    <property type="project" value="UniProtKB-SubCell"/>
</dbReference>
<keyword evidence="6" id="KW-0809">Transit peptide</keyword>
<dbReference type="PANTHER" id="PTHR13313:SF0">
    <property type="entry name" value="CYTOCHROME C OXIDASE SUBUNIT 7C, MITOCHONDRIAL"/>
    <property type="match status" value="1"/>
</dbReference>
<dbReference type="UniPathway" id="UPA00705"/>
<dbReference type="OrthoDB" id="9974841at2759"/>
<dbReference type="RefSeq" id="XP_003049795.1">
    <property type="nucleotide sequence ID" value="XM_003049749.1"/>
</dbReference>
<comment type="subcellular location">
    <subcellularLocation>
        <location evidence="1">Mitochondrion inner membrane</location>
        <topology evidence="1">Single-pass membrane protein</topology>
    </subcellularLocation>
</comment>
<dbReference type="OMA" id="RSKWFGA"/>
<name>C7YVY7_FUSV7</name>
<dbReference type="KEGG" id="nhe:NECHADRAFT_89657"/>
<dbReference type="InterPro" id="IPR036636">
    <property type="entry name" value="COX7C/Cox8_sf"/>
</dbReference>
<dbReference type="GO" id="GO:0006123">
    <property type="term" value="P:mitochondrial electron transport, cytochrome c to oxygen"/>
    <property type="evidence" value="ECO:0007669"/>
    <property type="project" value="InterPro"/>
</dbReference>
<evidence type="ECO:0000256" key="1">
    <source>
        <dbReference type="ARBA" id="ARBA00004434"/>
    </source>
</evidence>
<gene>
    <name evidence="11" type="ORF">NECHADRAFT_89657</name>
</gene>
<dbReference type="Pfam" id="PF02935">
    <property type="entry name" value="COX7C"/>
    <property type="match status" value="1"/>
</dbReference>
<feature type="transmembrane region" description="Helical" evidence="10">
    <location>
        <begin position="51"/>
        <end position="73"/>
    </location>
</feature>
<keyword evidence="8" id="KW-0496">Mitochondrion</keyword>
<keyword evidence="12" id="KW-1185">Reference proteome</keyword>
<evidence type="ECO:0000313" key="12">
    <source>
        <dbReference type="Proteomes" id="UP000005206"/>
    </source>
</evidence>
<dbReference type="PANTHER" id="PTHR13313">
    <property type="entry name" value="CYTOCHROME C OXIDASE SUBUNIT VIIC"/>
    <property type="match status" value="1"/>
</dbReference>
<dbReference type="Gene3D" id="4.10.49.10">
    <property type="entry name" value="Cytochrome c oxidase subunit VIIc"/>
    <property type="match status" value="1"/>
</dbReference>
<dbReference type="eggNOG" id="ENOG502SSI3">
    <property type="taxonomic scope" value="Eukaryota"/>
</dbReference>
<keyword evidence="5" id="KW-0999">Mitochondrion inner membrane</keyword>
<evidence type="ECO:0000313" key="11">
    <source>
        <dbReference type="EMBL" id="EEU44082.1"/>
    </source>
</evidence>
<dbReference type="Proteomes" id="UP000005206">
    <property type="component" value="Chromosome 1"/>
</dbReference>
<reference evidence="11 12" key="1">
    <citation type="journal article" date="2009" name="PLoS Genet.">
        <title>The genome of Nectria haematococca: contribution of supernumerary chromosomes to gene expansion.</title>
        <authorList>
            <person name="Coleman J.J."/>
            <person name="Rounsley S.D."/>
            <person name="Rodriguez-Carres M."/>
            <person name="Kuo A."/>
            <person name="Wasmann C.C."/>
            <person name="Grimwood J."/>
            <person name="Schmutz J."/>
            <person name="Taga M."/>
            <person name="White G.J."/>
            <person name="Zhou S."/>
            <person name="Schwartz D.C."/>
            <person name="Freitag M."/>
            <person name="Ma L.J."/>
            <person name="Danchin E.G."/>
            <person name="Henrissat B."/>
            <person name="Coutinho P.M."/>
            <person name="Nelson D.R."/>
            <person name="Straney D."/>
            <person name="Napoli C.A."/>
            <person name="Barker B.M."/>
            <person name="Gribskov M."/>
            <person name="Rep M."/>
            <person name="Kroken S."/>
            <person name="Molnar I."/>
            <person name="Rensing C."/>
            <person name="Kennell J.C."/>
            <person name="Zamora J."/>
            <person name="Farman M.L."/>
            <person name="Selker E.U."/>
            <person name="Salamov A."/>
            <person name="Shapiro H."/>
            <person name="Pangilinan J."/>
            <person name="Lindquist E."/>
            <person name="Lamers C."/>
            <person name="Grigoriev I.V."/>
            <person name="Geiser D.M."/>
            <person name="Covert S.F."/>
            <person name="Temporini E."/>
            <person name="Vanetten H.D."/>
        </authorList>
    </citation>
    <scope>NUCLEOTIDE SEQUENCE [LARGE SCALE GENOMIC DNA]</scope>
    <source>
        <strain evidence="12">ATCC MYA-4622 / CBS 123669 / FGSC 9596 / NRRL 45880 / 77-13-4</strain>
    </source>
</reference>
<comment type="pathway">
    <text evidence="2">Energy metabolism; oxidative phosphorylation.</text>
</comment>
<dbReference type="GeneID" id="9677160"/>
<dbReference type="VEuPathDB" id="FungiDB:NECHADRAFT_89657"/>
<evidence type="ECO:0000256" key="10">
    <source>
        <dbReference type="SAM" id="Phobius"/>
    </source>
</evidence>